<evidence type="ECO:0000313" key="4">
    <source>
        <dbReference type="Proteomes" id="UP001500582"/>
    </source>
</evidence>
<name>A0ABP8GSE9_9SPHI</name>
<dbReference type="InterPro" id="IPR001466">
    <property type="entry name" value="Beta-lactam-related"/>
</dbReference>
<dbReference type="InterPro" id="IPR012338">
    <property type="entry name" value="Beta-lactam/transpept-like"/>
</dbReference>
<feature type="chain" id="PRO_5046414556" description="Beta-lactamase-related domain-containing protein" evidence="1">
    <location>
        <begin position="24"/>
        <end position="579"/>
    </location>
</feature>
<dbReference type="Proteomes" id="UP001500582">
    <property type="component" value="Unassembled WGS sequence"/>
</dbReference>
<dbReference type="Gene3D" id="3.40.710.10">
    <property type="entry name" value="DD-peptidase/beta-lactamase superfamily"/>
    <property type="match status" value="1"/>
</dbReference>
<protein>
    <recommendedName>
        <fullName evidence="2">Beta-lactamase-related domain-containing protein</fullName>
    </recommendedName>
</protein>
<gene>
    <name evidence="3" type="ORF">GCM10023149_33800</name>
</gene>
<dbReference type="SUPFAM" id="SSF56601">
    <property type="entry name" value="beta-lactamase/transpeptidase-like"/>
    <property type="match status" value="1"/>
</dbReference>
<feature type="domain" description="Beta-lactamase-related" evidence="2">
    <location>
        <begin position="141"/>
        <end position="454"/>
    </location>
</feature>
<dbReference type="Pfam" id="PF00144">
    <property type="entry name" value="Beta-lactamase"/>
    <property type="match status" value="1"/>
</dbReference>
<evidence type="ECO:0000313" key="3">
    <source>
        <dbReference type="EMBL" id="GAA4329235.1"/>
    </source>
</evidence>
<proteinExistence type="predicted"/>
<evidence type="ECO:0000259" key="2">
    <source>
        <dbReference type="Pfam" id="PF00144"/>
    </source>
</evidence>
<dbReference type="EMBL" id="BAABFT010000009">
    <property type="protein sequence ID" value="GAA4329235.1"/>
    <property type="molecule type" value="Genomic_DNA"/>
</dbReference>
<dbReference type="PANTHER" id="PTHR46825:SF9">
    <property type="entry name" value="BETA-LACTAMASE-RELATED DOMAIN-CONTAINING PROTEIN"/>
    <property type="match status" value="1"/>
</dbReference>
<reference evidence="4" key="1">
    <citation type="journal article" date="2019" name="Int. J. Syst. Evol. Microbiol.">
        <title>The Global Catalogue of Microorganisms (GCM) 10K type strain sequencing project: providing services to taxonomists for standard genome sequencing and annotation.</title>
        <authorList>
            <consortium name="The Broad Institute Genomics Platform"/>
            <consortium name="The Broad Institute Genome Sequencing Center for Infectious Disease"/>
            <person name="Wu L."/>
            <person name="Ma J."/>
        </authorList>
    </citation>
    <scope>NUCLEOTIDE SEQUENCE [LARGE SCALE GENOMIC DNA]</scope>
    <source>
        <strain evidence="4">JCM 17705</strain>
    </source>
</reference>
<dbReference type="InterPro" id="IPR050491">
    <property type="entry name" value="AmpC-like"/>
</dbReference>
<evidence type="ECO:0000256" key="1">
    <source>
        <dbReference type="SAM" id="SignalP"/>
    </source>
</evidence>
<feature type="signal peptide" evidence="1">
    <location>
        <begin position="1"/>
        <end position="23"/>
    </location>
</feature>
<keyword evidence="4" id="KW-1185">Reference proteome</keyword>
<sequence>MGTMSLFKRLVFVLLSLSTPLYAQEQKGILVKGKKVTATIAAGQQHIYQVHLEKNQFALVRIVQHGADVKVNTYDQKGRPIGEFDGANGNSGPEEATLISVEKASYRISVTAQWTGGDRPYYELTLATVRSKAANTAGRIDELMAAFDDPRSPGAAVAVLKGGKLVFEKAYGMADLEHHIPLRTTTPQQIGSITKSFTNYCMFLLEKAGKLSMDDDIRQYIPELPDFGHRITLRQISQHTSGLRDYATLRGMARYEIDTWEMFFKMLARQHDLNFVPGEDVLYSNTGCTLFAVIIQRLSGQSYAQFVKQHIFDPLGMQSSAVQTEQGQLLPGIAASYDRTANGPKKLYVLGDLYGGTGVISTARDMAIWAKHLLHPKTNADIIHKMASPGKLNDGTLTTFGSGLMIADHQGHLELGHSGAVAGFKAHVGIFPDDDIAVVYLANNNDVNSRPIARQIAELYFSSKGKTSTARKLVSAASQKTAPAPEPVDKSQLVLSEYTGLFYSDEVPTSYWFKVIDGQLVIQPGYNSDMKLTPESKDRFSGAFDGTVEFSRDSLGHISGCRFTFPRMRNLYFRKLPVN</sequence>
<comment type="caution">
    <text evidence="3">The sequence shown here is derived from an EMBL/GenBank/DDBJ whole genome shotgun (WGS) entry which is preliminary data.</text>
</comment>
<organism evidence="3 4">
    <name type="scientific">Mucilaginibacter gynuensis</name>
    <dbReference type="NCBI Taxonomy" id="1302236"/>
    <lineage>
        <taxon>Bacteria</taxon>
        <taxon>Pseudomonadati</taxon>
        <taxon>Bacteroidota</taxon>
        <taxon>Sphingobacteriia</taxon>
        <taxon>Sphingobacteriales</taxon>
        <taxon>Sphingobacteriaceae</taxon>
        <taxon>Mucilaginibacter</taxon>
    </lineage>
</organism>
<accession>A0ABP8GSE9</accession>
<dbReference type="PANTHER" id="PTHR46825">
    <property type="entry name" value="D-ALANYL-D-ALANINE-CARBOXYPEPTIDASE/ENDOPEPTIDASE AMPH"/>
    <property type="match status" value="1"/>
</dbReference>
<keyword evidence="1" id="KW-0732">Signal</keyword>